<sequence length="1053" mass="118406">MSDPQNPPPPAAPPAGESEGPSKSAQKKAAKLAEKQAKAAAKNALKAEKAAAPAAPKKEKAKKEVKEEPKWEDPTVPGEKKDLSQPMESGYNPLHVESSWYAWWEKQGFFAPKEPSDADPYDPERTFVVPLPPPNVTGALHIGHALTISIQDALVRFYRMKGYRVLYNPGFDHAGISTQSVVEKRLAKLEGKSRYDYGREAFLEKVFAWKDEYKERIGSQMRRLGASFDFTREVFTMDPQRTAAVTENFCRMHEDGILYRANRLVNWCVQLNTTLSNLEVEQKQLNGRTLLNVPGYPANERIEFGVITSFAYPVVGSDERLVVATTRPETILGDTAVAVHPDDARYKHLHGKLLQHPFVDRQIPVVTDAIAVDMAFGTGAVKITPAHDPNDYEVGKRHDLAFINILNDDGTLNDHAGPYAGMKRFSARRAVIDALKEKGLYVETKDNPMTVPVCSRSGDIIEPVMKPQWWVNCRPLADAAVKAVRDADMPIEPPQSKREFFRWMDNIQDWCVSRQLWWGHRVPAYFVNIEGAEQDRADGQWWVVGRTREQAEERGAKLAGGRAFVLEQDEDVLDTWYSSGLWPFSILGWPEKTKEMQYYYPNSLLETGWDILFFWVARMIMLGVYLTGQLPFKEVFCHAMVRDAHGRKMSKSLGNVIDPIDVIEGISLDGLQQRLREGNLDEREVAKAAAGQKKDYPKGIPQCGTDALRFTLCAYTAAGRDINLDIMRVEGYRKFCNKLWNATRFALLKLQDGFAPLSAEQEAAFVPQSLVEKWIWHRLNETAKQLDHDMQHRVFMSATAAVYNFWLYDLCDVYIEAIKPITDAGADPAARTSAQHTLYACLDAGLKLLHPFMPYVTEELWHRLPQRPGETSETIALTQLPAWSEQHSFPEAAAQFDEVFASVRAARGLAADYGLTSKIRVFVETNVEATRAMLDTQRSVMHTLIKGCDEVSVVQAPSDVPSGCVVASVSSTIQVHVLVRGLVDVDQELSKLAKKLTLTETQLSRTQALTQKPEWSKTPEDVRTSTQNRIDDLLAEKKALEQARVNFESLRAD</sequence>
<evidence type="ECO:0000256" key="5">
    <source>
        <dbReference type="ARBA" id="ARBA00022840"/>
    </source>
</evidence>
<dbReference type="Gene3D" id="3.40.50.620">
    <property type="entry name" value="HUPs"/>
    <property type="match status" value="2"/>
</dbReference>
<dbReference type="PROSITE" id="PS00178">
    <property type="entry name" value="AA_TRNA_LIGASE_I"/>
    <property type="match status" value="1"/>
</dbReference>
<evidence type="ECO:0000259" key="13">
    <source>
        <dbReference type="Pfam" id="PF00133"/>
    </source>
</evidence>
<organism evidence="15 16">
    <name type="scientific">Malassezia furfur</name>
    <name type="common">Pityriasis versicolor infection agent</name>
    <name type="synonym">Pityrosporum furfur</name>
    <dbReference type="NCBI Taxonomy" id="55194"/>
    <lineage>
        <taxon>Eukaryota</taxon>
        <taxon>Fungi</taxon>
        <taxon>Dikarya</taxon>
        <taxon>Basidiomycota</taxon>
        <taxon>Ustilaginomycotina</taxon>
        <taxon>Malasseziomycetes</taxon>
        <taxon>Malasseziales</taxon>
        <taxon>Malasseziaceae</taxon>
        <taxon>Malassezia</taxon>
    </lineage>
</organism>
<evidence type="ECO:0000256" key="7">
    <source>
        <dbReference type="ARBA" id="ARBA00023146"/>
    </source>
</evidence>
<feature type="region of interest" description="Disordered" evidence="12">
    <location>
        <begin position="1"/>
        <end position="88"/>
    </location>
</feature>
<dbReference type="Gene3D" id="1.10.287.380">
    <property type="entry name" value="Valyl-tRNA synthetase, C-terminal domain"/>
    <property type="match status" value="1"/>
</dbReference>
<dbReference type="Pfam" id="PF08264">
    <property type="entry name" value="Anticodon_1"/>
    <property type="match status" value="1"/>
</dbReference>
<feature type="compositionally biased region" description="Basic and acidic residues" evidence="12">
    <location>
        <begin position="56"/>
        <end position="83"/>
    </location>
</feature>
<evidence type="ECO:0000256" key="10">
    <source>
        <dbReference type="RuleBase" id="RU363035"/>
    </source>
</evidence>
<dbReference type="InterPro" id="IPR001412">
    <property type="entry name" value="aa-tRNA-synth_I_CS"/>
</dbReference>
<evidence type="ECO:0000256" key="9">
    <source>
        <dbReference type="ARBA" id="ARBA00047552"/>
    </source>
</evidence>
<dbReference type="PANTHER" id="PTHR11946:SF109">
    <property type="entry name" value="VALINE--TRNA LIGASE"/>
    <property type="match status" value="1"/>
</dbReference>
<accession>A0ABY8EWD7</accession>
<keyword evidence="7 10" id="KW-0030">Aminoacyl-tRNA synthetase</keyword>
<dbReference type="CDD" id="cd00817">
    <property type="entry name" value="ValRS_core"/>
    <property type="match status" value="1"/>
</dbReference>
<feature type="compositionally biased region" description="Low complexity" evidence="12">
    <location>
        <begin position="14"/>
        <end position="24"/>
    </location>
</feature>
<evidence type="ECO:0000256" key="3">
    <source>
        <dbReference type="ARBA" id="ARBA00022598"/>
    </source>
</evidence>
<protein>
    <recommendedName>
        <fullName evidence="2">valine--tRNA ligase</fullName>
        <ecNumber evidence="2">6.1.1.9</ecNumber>
    </recommendedName>
    <alternativeName>
        <fullName evidence="8">Valyl-tRNA synthetase</fullName>
    </alternativeName>
</protein>
<dbReference type="InterPro" id="IPR014729">
    <property type="entry name" value="Rossmann-like_a/b/a_fold"/>
</dbReference>
<keyword evidence="4 10" id="KW-0547">Nucleotide-binding</keyword>
<dbReference type="SUPFAM" id="SSF47323">
    <property type="entry name" value="Anticodon-binding domain of a subclass of class I aminoacyl-tRNA synthetases"/>
    <property type="match status" value="1"/>
</dbReference>
<gene>
    <name evidence="15" type="primary">VAS1</name>
    <name evidence="15" type="ORF">GLX27_004172</name>
</gene>
<dbReference type="EMBL" id="CP046238">
    <property type="protein sequence ID" value="WFD49489.1"/>
    <property type="molecule type" value="Genomic_DNA"/>
</dbReference>
<dbReference type="InterPro" id="IPR009080">
    <property type="entry name" value="tRNAsynth_Ia_anticodon-bd"/>
</dbReference>
<dbReference type="Gene3D" id="3.90.740.10">
    <property type="entry name" value="Valyl/Leucyl/Isoleucyl-tRNA synthetase, editing domain"/>
    <property type="match status" value="1"/>
</dbReference>
<dbReference type="InterPro" id="IPR037118">
    <property type="entry name" value="Val-tRNA_synth_C_sf"/>
</dbReference>
<evidence type="ECO:0000259" key="14">
    <source>
        <dbReference type="Pfam" id="PF08264"/>
    </source>
</evidence>
<evidence type="ECO:0000256" key="6">
    <source>
        <dbReference type="ARBA" id="ARBA00022917"/>
    </source>
</evidence>
<proteinExistence type="inferred from homology"/>
<evidence type="ECO:0000256" key="11">
    <source>
        <dbReference type="SAM" id="Coils"/>
    </source>
</evidence>
<evidence type="ECO:0000256" key="1">
    <source>
        <dbReference type="ARBA" id="ARBA00005594"/>
    </source>
</evidence>
<evidence type="ECO:0000313" key="15">
    <source>
        <dbReference type="EMBL" id="WFD49489.1"/>
    </source>
</evidence>
<name>A0ABY8EWD7_MALFU</name>
<keyword evidence="11" id="KW-0175">Coiled coil</keyword>
<comment type="similarity">
    <text evidence="1 10">Belongs to the class-I aminoacyl-tRNA synthetase family.</text>
</comment>
<dbReference type="SUPFAM" id="SSF50677">
    <property type="entry name" value="ValRS/IleRS/LeuRS editing domain"/>
    <property type="match status" value="1"/>
</dbReference>
<evidence type="ECO:0000313" key="16">
    <source>
        <dbReference type="Proteomes" id="UP000818624"/>
    </source>
</evidence>
<evidence type="ECO:0000256" key="12">
    <source>
        <dbReference type="SAM" id="MobiDB-lite"/>
    </source>
</evidence>
<evidence type="ECO:0000256" key="2">
    <source>
        <dbReference type="ARBA" id="ARBA00013169"/>
    </source>
</evidence>
<dbReference type="GO" id="GO:0004832">
    <property type="term" value="F:valine-tRNA ligase activity"/>
    <property type="evidence" value="ECO:0007669"/>
    <property type="project" value="UniProtKB-EC"/>
</dbReference>
<feature type="domain" description="Aminoacyl-tRNA synthetase class Ia" evidence="13">
    <location>
        <begin position="100"/>
        <end position="725"/>
    </location>
</feature>
<keyword evidence="5 10" id="KW-0067">ATP-binding</keyword>
<reference evidence="15 16" key="1">
    <citation type="journal article" date="2020" name="Elife">
        <title>Loss of centromere function drives karyotype evolution in closely related Malassezia species.</title>
        <authorList>
            <person name="Sankaranarayanan S.R."/>
            <person name="Ianiri G."/>
            <person name="Coelho M.A."/>
            <person name="Reza M.H."/>
            <person name="Thimmappa B.C."/>
            <person name="Ganguly P."/>
            <person name="Vadnala R.N."/>
            <person name="Sun S."/>
            <person name="Siddharthan R."/>
            <person name="Tellgren-Roth C."/>
            <person name="Dawson T.L."/>
            <person name="Heitman J."/>
            <person name="Sanyal K."/>
        </authorList>
    </citation>
    <scope>NUCLEOTIDE SEQUENCE [LARGE SCALE GENOMIC DNA]</scope>
    <source>
        <strain evidence="15">CBS14141</strain>
    </source>
</reference>
<dbReference type="PANTHER" id="PTHR11946">
    <property type="entry name" value="VALYL-TRNA SYNTHETASES"/>
    <property type="match status" value="1"/>
</dbReference>
<feature type="compositionally biased region" description="Pro residues" evidence="12">
    <location>
        <begin position="1"/>
        <end position="13"/>
    </location>
</feature>
<keyword evidence="6 10" id="KW-0648">Protein biosynthesis</keyword>
<dbReference type="SUPFAM" id="SSF52374">
    <property type="entry name" value="Nucleotidylyl transferase"/>
    <property type="match status" value="1"/>
</dbReference>
<dbReference type="HAMAP" id="MF_02004">
    <property type="entry name" value="Val_tRNA_synth_type1"/>
    <property type="match status" value="1"/>
</dbReference>
<evidence type="ECO:0000256" key="4">
    <source>
        <dbReference type="ARBA" id="ARBA00022741"/>
    </source>
</evidence>
<dbReference type="InterPro" id="IPR013155">
    <property type="entry name" value="M/V/L/I-tRNA-synth_anticd-bd"/>
</dbReference>
<dbReference type="NCBIfam" id="TIGR00422">
    <property type="entry name" value="valS"/>
    <property type="match status" value="1"/>
</dbReference>
<dbReference type="InterPro" id="IPR002300">
    <property type="entry name" value="aa-tRNA-synth_Ia"/>
</dbReference>
<dbReference type="Proteomes" id="UP000818624">
    <property type="component" value="Chromosome 5"/>
</dbReference>
<dbReference type="Gene3D" id="1.10.730.10">
    <property type="entry name" value="Isoleucyl-tRNA Synthetase, Domain 1"/>
    <property type="match status" value="1"/>
</dbReference>
<keyword evidence="16" id="KW-1185">Reference proteome</keyword>
<dbReference type="InterPro" id="IPR002303">
    <property type="entry name" value="Valyl-tRNA_ligase"/>
</dbReference>
<dbReference type="InterPro" id="IPR009008">
    <property type="entry name" value="Val/Leu/Ile-tRNA-synth_edit"/>
</dbReference>
<feature type="compositionally biased region" description="Low complexity" evidence="12">
    <location>
        <begin position="38"/>
        <end position="55"/>
    </location>
</feature>
<feature type="domain" description="Methionyl/Valyl/Leucyl/Isoleucyl-tRNA synthetase anticodon-binding" evidence="14">
    <location>
        <begin position="772"/>
        <end position="919"/>
    </location>
</feature>
<dbReference type="InterPro" id="IPR033705">
    <property type="entry name" value="Anticodon_Ia_Val"/>
</dbReference>
<comment type="catalytic activity">
    <reaction evidence="9">
        <text>tRNA(Val) + L-valine + ATP = L-valyl-tRNA(Val) + AMP + diphosphate</text>
        <dbReference type="Rhea" id="RHEA:10704"/>
        <dbReference type="Rhea" id="RHEA-COMP:9672"/>
        <dbReference type="Rhea" id="RHEA-COMP:9708"/>
        <dbReference type="ChEBI" id="CHEBI:30616"/>
        <dbReference type="ChEBI" id="CHEBI:33019"/>
        <dbReference type="ChEBI" id="CHEBI:57762"/>
        <dbReference type="ChEBI" id="CHEBI:78442"/>
        <dbReference type="ChEBI" id="CHEBI:78537"/>
        <dbReference type="ChEBI" id="CHEBI:456215"/>
        <dbReference type="EC" id="6.1.1.9"/>
    </reaction>
</comment>
<dbReference type="Pfam" id="PF00133">
    <property type="entry name" value="tRNA-synt_1"/>
    <property type="match status" value="1"/>
</dbReference>
<feature type="coiled-coil region" evidence="11">
    <location>
        <begin position="1023"/>
        <end position="1050"/>
    </location>
</feature>
<keyword evidence="3 10" id="KW-0436">Ligase</keyword>
<dbReference type="EC" id="6.1.1.9" evidence="2"/>
<dbReference type="CDD" id="cd07962">
    <property type="entry name" value="Anticodon_Ia_Val"/>
    <property type="match status" value="1"/>
</dbReference>
<evidence type="ECO:0000256" key="8">
    <source>
        <dbReference type="ARBA" id="ARBA00029936"/>
    </source>
</evidence>
<dbReference type="NCBIfam" id="NF004349">
    <property type="entry name" value="PRK05729.1"/>
    <property type="match status" value="1"/>
</dbReference>
<dbReference type="PRINTS" id="PR00986">
    <property type="entry name" value="TRNASYNTHVAL"/>
</dbReference>